<evidence type="ECO:0000256" key="1">
    <source>
        <dbReference type="ARBA" id="ARBA00006987"/>
    </source>
</evidence>
<dbReference type="SUPFAM" id="SSF53850">
    <property type="entry name" value="Periplasmic binding protein-like II"/>
    <property type="match status" value="1"/>
</dbReference>
<dbReference type="PANTHER" id="PTHR42928:SF5">
    <property type="entry name" value="BLR1237 PROTEIN"/>
    <property type="match status" value="1"/>
</dbReference>
<dbReference type="EMBL" id="JAODYH010000012">
    <property type="protein sequence ID" value="MCT9812766.1"/>
    <property type="molecule type" value="Genomic_DNA"/>
</dbReference>
<name>A0ABT2PQM4_9BURK</name>
<organism evidence="2 3">
    <name type="scientific">Acidovorax bellezanensis</name>
    <dbReference type="NCBI Taxonomy" id="2976702"/>
    <lineage>
        <taxon>Bacteria</taxon>
        <taxon>Pseudomonadati</taxon>
        <taxon>Pseudomonadota</taxon>
        <taxon>Betaproteobacteria</taxon>
        <taxon>Burkholderiales</taxon>
        <taxon>Comamonadaceae</taxon>
        <taxon>Acidovorax</taxon>
    </lineage>
</organism>
<evidence type="ECO:0000313" key="3">
    <source>
        <dbReference type="Proteomes" id="UP001525968"/>
    </source>
</evidence>
<comment type="caution">
    <text evidence="2">The sequence shown here is derived from an EMBL/GenBank/DDBJ whole genome shotgun (WGS) entry which is preliminary data.</text>
</comment>
<reference evidence="2 3" key="1">
    <citation type="submission" date="2022-09" db="EMBL/GenBank/DDBJ databases">
        <title>Draft genome of isolate Be4.</title>
        <authorList>
            <person name="Sanchez-Castro I."/>
            <person name="Martinez-Rodriguez P."/>
            <person name="Descostes M."/>
            <person name="Merroun M."/>
        </authorList>
    </citation>
    <scope>NUCLEOTIDE SEQUENCE [LARGE SCALE GENOMIC DNA]</scope>
    <source>
        <strain evidence="2 3">Be4</strain>
    </source>
</reference>
<dbReference type="PANTHER" id="PTHR42928">
    <property type="entry name" value="TRICARBOXYLATE-BINDING PROTEIN"/>
    <property type="match status" value="1"/>
</dbReference>
<dbReference type="Proteomes" id="UP001525968">
    <property type="component" value="Unassembled WGS sequence"/>
</dbReference>
<sequence>MRIVVPFAPGGGGDVLGRLFAEKMAPLLERVIIVENKPGGSTTIGTDVVAKSRPDGNTILLTIPLLLQTSYLFKKLPYDPLKDIVPVVDLVKSPLWIAVSTQKTQATNIAELVKEVRANPKTHVYGSIGNGSSSHILGNHLNKVAQLDMLHVPYKGSAQVSMALASGEVTMTILDLVTLGSLLPTGKVKLIAVTGAERSALTPDIPSLAEQGYPGFELPTWAGFFVPKNTPADIVQKIHNVTVKVINLPEVQPRLKDLGYVGGGKSQLEFQKQVDEENIRWGRLIKGSGIEI</sequence>
<protein>
    <submittedName>
        <fullName evidence="2">Tripartite tricarboxylate transporter substrate-binding protein</fullName>
    </submittedName>
</protein>
<dbReference type="InterPro" id="IPR042100">
    <property type="entry name" value="Bug_dom1"/>
</dbReference>
<dbReference type="Gene3D" id="3.40.190.150">
    <property type="entry name" value="Bordetella uptake gene, domain 1"/>
    <property type="match status" value="1"/>
</dbReference>
<accession>A0ABT2PQM4</accession>
<dbReference type="PIRSF" id="PIRSF017082">
    <property type="entry name" value="YflP"/>
    <property type="match status" value="1"/>
</dbReference>
<proteinExistence type="inferred from homology"/>
<dbReference type="Gene3D" id="3.40.190.10">
    <property type="entry name" value="Periplasmic binding protein-like II"/>
    <property type="match status" value="1"/>
</dbReference>
<dbReference type="Pfam" id="PF03401">
    <property type="entry name" value="TctC"/>
    <property type="match status" value="1"/>
</dbReference>
<evidence type="ECO:0000313" key="2">
    <source>
        <dbReference type="EMBL" id="MCT9812766.1"/>
    </source>
</evidence>
<gene>
    <name evidence="2" type="ORF">N0K08_19210</name>
</gene>
<dbReference type="InterPro" id="IPR005064">
    <property type="entry name" value="BUG"/>
</dbReference>
<comment type="similarity">
    <text evidence="1">Belongs to the UPF0065 (bug) family.</text>
</comment>
<keyword evidence="3" id="KW-1185">Reference proteome</keyword>